<comment type="caution">
    <text evidence="8">The sequence shown here is derived from an EMBL/GenBank/DDBJ whole genome shotgun (WGS) entry which is preliminary data.</text>
</comment>
<keyword evidence="3" id="KW-0560">Oxidoreductase</keyword>
<reference evidence="8 9" key="1">
    <citation type="submission" date="2018-08" db="EMBL/GenBank/DDBJ databases">
        <title>Diversity &amp; Physiological Properties of Lignin-Decomposing Actinobacteria from Soil.</title>
        <authorList>
            <person name="Roh S.G."/>
            <person name="Kim S.B."/>
        </authorList>
    </citation>
    <scope>NUCLEOTIDE SEQUENCE [LARGE SCALE GENOMIC DNA]</scope>
    <source>
        <strain evidence="8 9">MMS17-GH009</strain>
    </source>
</reference>
<protein>
    <submittedName>
        <fullName evidence="8">Alpha-ketoglutarate-dependent dioxygenase AlkB</fullName>
    </submittedName>
</protein>
<accession>A0A373A536</accession>
<dbReference type="GO" id="GO:0035513">
    <property type="term" value="P:oxidative RNA demethylation"/>
    <property type="evidence" value="ECO:0007669"/>
    <property type="project" value="TreeGrafter"/>
</dbReference>
<dbReference type="InterPro" id="IPR005123">
    <property type="entry name" value="Oxoglu/Fe-dep_dioxygenase_dom"/>
</dbReference>
<evidence type="ECO:0000256" key="3">
    <source>
        <dbReference type="ARBA" id="ARBA00023002"/>
    </source>
</evidence>
<evidence type="ECO:0000256" key="2">
    <source>
        <dbReference type="ARBA" id="ARBA00022964"/>
    </source>
</evidence>
<proteinExistence type="predicted"/>
<dbReference type="GO" id="GO:0008198">
    <property type="term" value="F:ferrous iron binding"/>
    <property type="evidence" value="ECO:0007669"/>
    <property type="project" value="TreeGrafter"/>
</dbReference>
<gene>
    <name evidence="8" type="ORF">DR950_06220</name>
</gene>
<name>A0A373A536_9ACTN</name>
<dbReference type="Gene3D" id="2.60.120.590">
    <property type="entry name" value="Alpha-ketoglutarate-dependent dioxygenase AlkB-like"/>
    <property type="match status" value="1"/>
</dbReference>
<keyword evidence="1 5" id="KW-0479">Metal-binding</keyword>
<dbReference type="PANTHER" id="PTHR16557:SF2">
    <property type="entry name" value="NUCLEIC ACID DIOXYGENASE ALKBH1"/>
    <property type="match status" value="1"/>
</dbReference>
<organism evidence="8 9">
    <name type="scientific">Kitasatospora xanthocidica</name>
    <dbReference type="NCBI Taxonomy" id="83382"/>
    <lineage>
        <taxon>Bacteria</taxon>
        <taxon>Bacillati</taxon>
        <taxon>Actinomycetota</taxon>
        <taxon>Actinomycetes</taxon>
        <taxon>Kitasatosporales</taxon>
        <taxon>Streptomycetaceae</taxon>
        <taxon>Kitasatospora</taxon>
    </lineage>
</organism>
<dbReference type="SUPFAM" id="SSF51197">
    <property type="entry name" value="Clavaminate synthase-like"/>
    <property type="match status" value="1"/>
</dbReference>
<feature type="binding site" evidence="5">
    <location>
        <position position="135"/>
    </location>
    <ligand>
        <name>Fe cation</name>
        <dbReference type="ChEBI" id="CHEBI:24875"/>
        <note>catalytic</note>
    </ligand>
</feature>
<dbReference type="PROSITE" id="PS51471">
    <property type="entry name" value="FE2OG_OXY"/>
    <property type="match status" value="1"/>
</dbReference>
<evidence type="ECO:0000256" key="6">
    <source>
        <dbReference type="SAM" id="MobiDB-lite"/>
    </source>
</evidence>
<keyword evidence="2 8" id="KW-0223">Dioxygenase</keyword>
<evidence type="ECO:0000256" key="4">
    <source>
        <dbReference type="ARBA" id="ARBA00023004"/>
    </source>
</evidence>
<evidence type="ECO:0000313" key="8">
    <source>
        <dbReference type="EMBL" id="RGD62687.1"/>
    </source>
</evidence>
<keyword evidence="4 5" id="KW-0408">Iron</keyword>
<feature type="compositionally biased region" description="Low complexity" evidence="6">
    <location>
        <begin position="225"/>
        <end position="246"/>
    </location>
</feature>
<dbReference type="GO" id="GO:0035515">
    <property type="term" value="F:oxidative RNA demethylase activity"/>
    <property type="evidence" value="ECO:0007669"/>
    <property type="project" value="TreeGrafter"/>
</dbReference>
<feature type="binding site" evidence="5">
    <location>
        <position position="133"/>
    </location>
    <ligand>
        <name>Fe cation</name>
        <dbReference type="ChEBI" id="CHEBI:24875"/>
        <note>catalytic</note>
    </ligand>
</feature>
<sequence>MFGPPPAGYERREIAPGAVHLPGWLTPDRQRDLVAACRAWATGPVPIRHTRLPRGGVMSVQTVCLGWHWQPYAYTRTADDVNGRRVARLPDWLADLGRRAVADAYQDPGQGAGYEPDAALVNFYDADARLGMHQDKDERSLAPVVSLSIGDTCLFRFGNTRTRNRPWTDLTLASGDLLVFGGPSRLAYHAVPKILPGTGDPAVGPARGRLNITLRVTGLTDRAPEATGAAPAGAAPVASPESGTRY</sequence>
<dbReference type="GO" id="GO:0005737">
    <property type="term" value="C:cytoplasm"/>
    <property type="evidence" value="ECO:0007669"/>
    <property type="project" value="TreeGrafter"/>
</dbReference>
<dbReference type="EMBL" id="QVIG01000001">
    <property type="protein sequence ID" value="RGD62687.1"/>
    <property type="molecule type" value="Genomic_DNA"/>
</dbReference>
<dbReference type="GO" id="GO:0035516">
    <property type="term" value="F:broad specificity oxidative DNA demethylase activity"/>
    <property type="evidence" value="ECO:0007669"/>
    <property type="project" value="TreeGrafter"/>
</dbReference>
<feature type="region of interest" description="Disordered" evidence="6">
    <location>
        <begin position="223"/>
        <end position="246"/>
    </location>
</feature>
<dbReference type="Proteomes" id="UP000263377">
    <property type="component" value="Unassembled WGS sequence"/>
</dbReference>
<dbReference type="PANTHER" id="PTHR16557">
    <property type="entry name" value="ALKYLATED DNA REPAIR PROTEIN ALKB-RELATED"/>
    <property type="match status" value="1"/>
</dbReference>
<evidence type="ECO:0000256" key="5">
    <source>
        <dbReference type="PIRSR" id="PIRSR604574-2"/>
    </source>
</evidence>
<comment type="cofactor">
    <cofactor evidence="5">
        <name>Fe(2+)</name>
        <dbReference type="ChEBI" id="CHEBI:29033"/>
    </cofactor>
    <text evidence="5">Binds 1 Fe(2+) ion per subunit.</text>
</comment>
<feature type="binding site" evidence="5">
    <location>
        <position position="189"/>
    </location>
    <ligand>
        <name>Fe cation</name>
        <dbReference type="ChEBI" id="CHEBI:24875"/>
        <note>catalytic</note>
    </ligand>
</feature>
<dbReference type="AlphaFoldDB" id="A0A373A536"/>
<dbReference type="InterPro" id="IPR027450">
    <property type="entry name" value="AlkB-like"/>
</dbReference>
<feature type="domain" description="Fe2OG dioxygenase" evidence="7">
    <location>
        <begin position="115"/>
        <end position="218"/>
    </location>
</feature>
<evidence type="ECO:0000259" key="7">
    <source>
        <dbReference type="PROSITE" id="PS51471"/>
    </source>
</evidence>
<dbReference type="Pfam" id="PF13532">
    <property type="entry name" value="2OG-FeII_Oxy_2"/>
    <property type="match status" value="1"/>
</dbReference>
<dbReference type="InterPro" id="IPR004574">
    <property type="entry name" value="Alkb"/>
</dbReference>
<keyword evidence="9" id="KW-1185">Reference proteome</keyword>
<evidence type="ECO:0000256" key="1">
    <source>
        <dbReference type="ARBA" id="ARBA00022723"/>
    </source>
</evidence>
<dbReference type="InterPro" id="IPR037151">
    <property type="entry name" value="AlkB-like_sf"/>
</dbReference>
<evidence type="ECO:0000313" key="9">
    <source>
        <dbReference type="Proteomes" id="UP000263377"/>
    </source>
</evidence>